<evidence type="ECO:0000313" key="2">
    <source>
        <dbReference type="EMBL" id="CAX51430.1"/>
    </source>
</evidence>
<dbReference type="AlphaFoldDB" id="C5J8C5"/>
<keyword evidence="1" id="KW-0812">Transmembrane</keyword>
<sequence length="73" mass="8343">MACRLQLLLVTMNLVYYNTTTNHNCCLRNSTIIHQKGAPYILGLVSFTISLTTVYVICYCVRSHFQSVSLFHI</sequence>
<dbReference type="EMBL" id="FM998787">
    <property type="protein sequence ID" value="CAX51430.1"/>
    <property type="molecule type" value="mRNA"/>
</dbReference>
<organism evidence="2">
    <name type="scientific">Opisthacanthus cayaporum</name>
    <name type="common">South American scorpion</name>
    <dbReference type="NCBI Taxonomy" id="573324"/>
    <lineage>
        <taxon>Eukaryota</taxon>
        <taxon>Metazoa</taxon>
        <taxon>Ecdysozoa</taxon>
        <taxon>Arthropoda</taxon>
        <taxon>Chelicerata</taxon>
        <taxon>Arachnida</taxon>
        <taxon>Scorpiones</taxon>
        <taxon>Iurida</taxon>
        <taxon>Scorpionoidea</taxon>
        <taxon>Hemiscorpiidae</taxon>
        <taxon>Opisthacanthus</taxon>
    </lineage>
</organism>
<gene>
    <name evidence="2" type="primary">SEC22</name>
</gene>
<reference evidence="2" key="1">
    <citation type="journal article" date="2009" name="Toxicon">
        <title>Cloning and characterization of cDNA sequences encoding for new venom peptides of the Brazilian scorpion Opisthacanthus cayaporum.</title>
        <authorList>
            <person name="Silva E.C."/>
            <person name="Camargos T.S."/>
            <person name="Maranhao A.Q."/>
            <person name="Silva-Pereira I."/>
            <person name="Silva L.P."/>
            <person name="Possani L.D."/>
            <person name="Schwartz E.F."/>
        </authorList>
    </citation>
    <scope>NUCLEOTIDE SEQUENCE</scope>
    <source>
        <tissue evidence="2">Venom gland</tissue>
    </source>
</reference>
<protein>
    <submittedName>
        <fullName evidence="2">Putative transport protein</fullName>
    </submittedName>
</protein>
<proteinExistence type="evidence at transcript level"/>
<keyword evidence="1" id="KW-0472">Membrane</keyword>
<feature type="transmembrane region" description="Helical" evidence="1">
    <location>
        <begin position="40"/>
        <end position="61"/>
    </location>
</feature>
<accession>C5J8C5</accession>
<feature type="non-terminal residue" evidence="2">
    <location>
        <position position="73"/>
    </location>
</feature>
<keyword evidence="1" id="KW-1133">Transmembrane helix</keyword>
<name>C5J8C5_OPICY</name>
<evidence type="ECO:0000256" key="1">
    <source>
        <dbReference type="SAM" id="Phobius"/>
    </source>
</evidence>